<dbReference type="PANTHER" id="PTHR35530:SF1">
    <property type="entry name" value="2-HYDROXYMUCONATE TAUTOMERASE"/>
    <property type="match status" value="1"/>
</dbReference>
<keyword evidence="7" id="KW-1185">Reference proteome</keyword>
<dbReference type="OrthoDB" id="8527422at2"/>
<accession>A0A0C4YPW4</accession>
<keyword evidence="2 4" id="KW-0413">Isomerase</keyword>
<dbReference type="InterPro" id="IPR004370">
    <property type="entry name" value="4-OT-like_dom"/>
</dbReference>
<proteinExistence type="inferred from homology"/>
<feature type="domain" description="4-oxalocrotonate tautomerase-like" evidence="5">
    <location>
        <begin position="2"/>
        <end position="57"/>
    </location>
</feature>
<dbReference type="PANTHER" id="PTHR35530">
    <property type="entry name" value="TAUTOMERASE-RELATED"/>
    <property type="match status" value="1"/>
</dbReference>
<dbReference type="NCBIfam" id="TIGR00013">
    <property type="entry name" value="taut"/>
    <property type="match status" value="1"/>
</dbReference>
<dbReference type="RefSeq" id="WP_043356081.1">
    <property type="nucleotide sequence ID" value="NZ_CP010537.1"/>
</dbReference>
<evidence type="ECO:0000313" key="6">
    <source>
        <dbReference type="EMBL" id="AJG24064.1"/>
    </source>
</evidence>
<evidence type="ECO:0000256" key="4">
    <source>
        <dbReference type="RuleBase" id="RU362032"/>
    </source>
</evidence>
<dbReference type="GO" id="GO:0016853">
    <property type="term" value="F:isomerase activity"/>
    <property type="evidence" value="ECO:0007669"/>
    <property type="project" value="UniProtKB-UniRule"/>
</dbReference>
<evidence type="ECO:0000259" key="5">
    <source>
        <dbReference type="Pfam" id="PF01361"/>
    </source>
</evidence>
<organism evidence="6 7">
    <name type="scientific">Cupriavidus basilensis</name>
    <dbReference type="NCBI Taxonomy" id="68895"/>
    <lineage>
        <taxon>Bacteria</taxon>
        <taxon>Pseudomonadati</taxon>
        <taxon>Pseudomonadota</taxon>
        <taxon>Betaproteobacteria</taxon>
        <taxon>Burkholderiales</taxon>
        <taxon>Burkholderiaceae</taxon>
        <taxon>Cupriavidus</taxon>
    </lineage>
</organism>
<evidence type="ECO:0000256" key="1">
    <source>
        <dbReference type="ARBA" id="ARBA00006723"/>
    </source>
</evidence>
<dbReference type="AlphaFoldDB" id="A0A0C4YPW4"/>
<sequence>MPIMQVFLIEGRTEEQKAGLIRALTDAAVESIGAPVESVRVMITDVPNTQFGIAGKTAKELGR</sequence>
<dbReference type="EC" id="5.3.2.-" evidence="4"/>
<dbReference type="SUPFAM" id="SSF55331">
    <property type="entry name" value="Tautomerase/MIF"/>
    <property type="match status" value="1"/>
</dbReference>
<dbReference type="Pfam" id="PF01361">
    <property type="entry name" value="Tautomerase"/>
    <property type="match status" value="1"/>
</dbReference>
<dbReference type="STRING" id="68895.RR42_s2482"/>
<dbReference type="NCBIfam" id="NF002571">
    <property type="entry name" value="PRK02220.1"/>
    <property type="match status" value="1"/>
</dbReference>
<reference evidence="6 7" key="1">
    <citation type="journal article" date="2015" name="Genome Announc.">
        <title>Complete Genome Sequence of Cupriavidus basilensis 4G11, Isolated from the Oak Ridge Field Research Center Site.</title>
        <authorList>
            <person name="Ray J."/>
            <person name="Waters R.J."/>
            <person name="Skerker J.M."/>
            <person name="Kuehl J.V."/>
            <person name="Price M.N."/>
            <person name="Huang J."/>
            <person name="Chakraborty R."/>
            <person name="Arkin A.P."/>
            <person name="Deutschbauer A."/>
        </authorList>
    </citation>
    <scope>NUCLEOTIDE SEQUENCE [LARGE SCALE GENOMIC DNA]</scope>
    <source>
        <strain evidence="6">4G11</strain>
    </source>
</reference>
<dbReference type="Proteomes" id="UP000031843">
    <property type="component" value="Chromosome secondary"/>
</dbReference>
<dbReference type="InterPro" id="IPR018191">
    <property type="entry name" value="4-OT"/>
</dbReference>
<protein>
    <recommendedName>
        <fullName evidence="4">Tautomerase</fullName>
        <ecNumber evidence="4">5.3.2.-</ecNumber>
    </recommendedName>
</protein>
<gene>
    <name evidence="6" type="ORF">RR42_s2482</name>
</gene>
<dbReference type="KEGG" id="cbw:RR42_s2482"/>
<feature type="active site" description="Proton acceptor; via imino nitrogen" evidence="3">
    <location>
        <position position="2"/>
    </location>
</feature>
<comment type="similarity">
    <text evidence="1 4">Belongs to the 4-oxalocrotonate tautomerase family.</text>
</comment>
<evidence type="ECO:0000256" key="3">
    <source>
        <dbReference type="PIRSR" id="PIRSR618191-1"/>
    </source>
</evidence>
<evidence type="ECO:0000313" key="7">
    <source>
        <dbReference type="Proteomes" id="UP000031843"/>
    </source>
</evidence>
<dbReference type="EMBL" id="CP010537">
    <property type="protein sequence ID" value="AJG24064.1"/>
    <property type="molecule type" value="Genomic_DNA"/>
</dbReference>
<evidence type="ECO:0000256" key="2">
    <source>
        <dbReference type="ARBA" id="ARBA00023235"/>
    </source>
</evidence>
<dbReference type="Gene3D" id="3.30.429.10">
    <property type="entry name" value="Macrophage Migration Inhibitory Factor"/>
    <property type="match status" value="1"/>
</dbReference>
<dbReference type="InterPro" id="IPR014347">
    <property type="entry name" value="Tautomerase/MIF_sf"/>
</dbReference>
<name>A0A0C4YPW4_9BURK</name>